<feature type="transmembrane region" description="Helical" evidence="1">
    <location>
        <begin position="108"/>
        <end position="132"/>
    </location>
</feature>
<protein>
    <submittedName>
        <fullName evidence="2">Doxx family protein</fullName>
    </submittedName>
</protein>
<evidence type="ECO:0000256" key="1">
    <source>
        <dbReference type="SAM" id="Phobius"/>
    </source>
</evidence>
<organism evidence="2 3">
    <name type="scientific">Candidatus Opimibacter skivensis</name>
    <dbReference type="NCBI Taxonomy" id="2982028"/>
    <lineage>
        <taxon>Bacteria</taxon>
        <taxon>Pseudomonadati</taxon>
        <taxon>Bacteroidota</taxon>
        <taxon>Saprospiria</taxon>
        <taxon>Saprospirales</taxon>
        <taxon>Saprospiraceae</taxon>
        <taxon>Candidatus Opimibacter</taxon>
    </lineage>
</organism>
<dbReference type="Proteomes" id="UP000808337">
    <property type="component" value="Unassembled WGS sequence"/>
</dbReference>
<accession>A0A9D7XT07</accession>
<comment type="caution">
    <text evidence="2">The sequence shown here is derived from an EMBL/GenBank/DDBJ whole genome shotgun (WGS) entry which is preliminary data.</text>
</comment>
<sequence length="141" mass="16216">MINLLLSNRKRMLMISLGIVYLWFGMLKFFPGISPAEGLAKETLTMLTFGLVPTTITYFILALWEVTIGIFLLLNMQIRFVIYLALLHILFTFTPLFLLPSLSFNEKIYSLTLVGQYIIKNLIIFSALLFVYPEKEKIAIV</sequence>
<feature type="transmembrane region" description="Helical" evidence="1">
    <location>
        <begin position="50"/>
        <end position="74"/>
    </location>
</feature>
<keyword evidence="1" id="KW-0472">Membrane</keyword>
<proteinExistence type="predicted"/>
<keyword evidence="1" id="KW-0812">Transmembrane</keyword>
<evidence type="ECO:0000313" key="2">
    <source>
        <dbReference type="EMBL" id="MBK9982257.1"/>
    </source>
</evidence>
<feature type="transmembrane region" description="Helical" evidence="1">
    <location>
        <begin position="81"/>
        <end position="102"/>
    </location>
</feature>
<keyword evidence="1" id="KW-1133">Transmembrane helix</keyword>
<evidence type="ECO:0000313" key="3">
    <source>
        <dbReference type="Proteomes" id="UP000808337"/>
    </source>
</evidence>
<dbReference type="EMBL" id="JADKGY010000006">
    <property type="protein sequence ID" value="MBK9982257.1"/>
    <property type="molecule type" value="Genomic_DNA"/>
</dbReference>
<dbReference type="AlphaFoldDB" id="A0A9D7XT07"/>
<reference evidence="2 3" key="1">
    <citation type="submission" date="2020-10" db="EMBL/GenBank/DDBJ databases">
        <title>Connecting structure to function with the recovery of over 1000 high-quality activated sludge metagenome-assembled genomes encoding full-length rRNA genes using long-read sequencing.</title>
        <authorList>
            <person name="Singleton C.M."/>
            <person name="Petriglieri F."/>
            <person name="Kristensen J.M."/>
            <person name="Kirkegaard R.H."/>
            <person name="Michaelsen T.Y."/>
            <person name="Andersen M.H."/>
            <person name="Karst S.M."/>
            <person name="Dueholm M.S."/>
            <person name="Nielsen P.H."/>
            <person name="Albertsen M."/>
        </authorList>
    </citation>
    <scope>NUCLEOTIDE SEQUENCE [LARGE SCALE GENOMIC DNA]</scope>
    <source>
        <strain evidence="2">Ribe_18-Q3-R11-54_MAXAC.273</strain>
    </source>
</reference>
<feature type="transmembrane region" description="Helical" evidence="1">
    <location>
        <begin position="12"/>
        <end position="30"/>
    </location>
</feature>
<gene>
    <name evidence="2" type="ORF">IPP15_07515</name>
</gene>
<name>A0A9D7XT07_9BACT</name>